<feature type="region of interest" description="Disordered" evidence="1">
    <location>
        <begin position="833"/>
        <end position="852"/>
    </location>
</feature>
<evidence type="ECO:0000313" key="3">
    <source>
        <dbReference type="Proteomes" id="UP000444721"/>
    </source>
</evidence>
<comment type="caution">
    <text evidence="2">The sequence shown here is derived from an EMBL/GenBank/DDBJ whole genome shotgun (WGS) entry which is preliminary data.</text>
</comment>
<dbReference type="OMA" id="CNINCEN"/>
<dbReference type="VEuPathDB" id="AmoebaDB:FDP41_010073"/>
<dbReference type="SUPFAM" id="SSF52058">
    <property type="entry name" value="L domain-like"/>
    <property type="match status" value="1"/>
</dbReference>
<dbReference type="RefSeq" id="XP_044556566.1">
    <property type="nucleotide sequence ID" value="XM_044700332.1"/>
</dbReference>
<name>A0A6A5BCP4_NAEFO</name>
<dbReference type="VEuPathDB" id="AmoebaDB:NF0077050"/>
<reference evidence="2 3" key="1">
    <citation type="journal article" date="2019" name="Sci. Rep.">
        <title>Nanopore sequencing improves the draft genome of the human pathogenic amoeba Naegleria fowleri.</title>
        <authorList>
            <person name="Liechti N."/>
            <person name="Schurch N."/>
            <person name="Bruggmann R."/>
            <person name="Wittwer M."/>
        </authorList>
    </citation>
    <scope>NUCLEOTIDE SEQUENCE [LARGE SCALE GENOMIC DNA]</scope>
    <source>
        <strain evidence="2 3">ATCC 30894</strain>
    </source>
</reference>
<evidence type="ECO:0000313" key="2">
    <source>
        <dbReference type="EMBL" id="KAF0971850.1"/>
    </source>
</evidence>
<dbReference type="InterPro" id="IPR032675">
    <property type="entry name" value="LRR_dom_sf"/>
</dbReference>
<keyword evidence="3" id="KW-1185">Reference proteome</keyword>
<sequence>MSLLQLPTESLCSICSFLIGELFDNDRDREQAKLKRISHRKSHQLLSDHQNDVLGEIIGTSRFSLNEMLSLFSLKFTCKKMFQFVHENEALWFSIVFEFPGIFNYQSRVERSRFMSHLMMHQEEESSLSEHFENRNETVISNMHDDMFNALELIHVLCDCKKVVKRLCLNYSAEVLNFPNVLEKKFQYLNYPSTDTRSNNLPIFDCKLLLEFFAETFPNIQELLLFQRAGKLGARPNISSSLNISVKKSWKNMKHIAVDIVFENCVQLLVAHLSSLERITLVNHQSNFGIFVDVCRQLIEQGVFTSDKLVSVELMGSIDSKYFHTLHTMFKNFYGEQNYSKYISKFRSFNVLQLSPSHEITNTHFTSLISNLVDLTLVQYQSADVLDLSSSSFPSLRILNLKGCMQDLVLKGMRAPVLHCLHLRMFCIPERDTFYSLAHLTLDNCKGSDPESWFAQHEGLRTFKIITSNMVHERSAEFSFRDHPKIESIRVQGSEKVEIMDCNSLRNIQIENCRDVKLLLPHGHLSSFVLHDDIEAMSDQCMLEMDLEHCATFIVSTNYKRTFMFHQRTTIDHLIVKEMHLLSCHQFDDLLTKHTITRFIQLSSHNSLTSTERFTLSLVSGLASVCVERKLKSKNGYEIESVETTPTCLQQLTCLESLENETIRNVTFQRVSCNINCENINLLCLVRCQKFSISKKTFETLKYLTISHFVSTEHQHLSLRDMPLLCEINVLHSNIHFESTTPFTHMYIRSMVFQCASHIHLKYLTAPKLLRLIIERDEMFYSLSNSGIEDAVILHELHCPCLLVKIIPAFFEKKNCFIQLPFMEKRSKVDRTKDSIDPTVTSDGRGSSCLIM</sequence>
<dbReference type="Gene3D" id="3.80.10.10">
    <property type="entry name" value="Ribonuclease Inhibitor"/>
    <property type="match status" value="1"/>
</dbReference>
<dbReference type="EMBL" id="VFQX01000074">
    <property type="protein sequence ID" value="KAF0971850.1"/>
    <property type="molecule type" value="Genomic_DNA"/>
</dbReference>
<evidence type="ECO:0000256" key="1">
    <source>
        <dbReference type="SAM" id="MobiDB-lite"/>
    </source>
</evidence>
<dbReference type="AlphaFoldDB" id="A0A6A5BCP4"/>
<organism evidence="2 3">
    <name type="scientific">Naegleria fowleri</name>
    <name type="common">Brain eating amoeba</name>
    <dbReference type="NCBI Taxonomy" id="5763"/>
    <lineage>
        <taxon>Eukaryota</taxon>
        <taxon>Discoba</taxon>
        <taxon>Heterolobosea</taxon>
        <taxon>Tetramitia</taxon>
        <taxon>Eutetramitia</taxon>
        <taxon>Vahlkampfiidae</taxon>
        <taxon>Naegleria</taxon>
    </lineage>
</organism>
<gene>
    <name evidence="2" type="ORF">FDP41_010073</name>
</gene>
<proteinExistence type="predicted"/>
<dbReference type="OrthoDB" id="10347480at2759"/>
<dbReference type="GeneID" id="68117288"/>
<dbReference type="VEuPathDB" id="AmoebaDB:NfTy_082270"/>
<protein>
    <submittedName>
        <fullName evidence="2">Uncharacterized protein</fullName>
    </submittedName>
</protein>
<accession>A0A6A5BCP4</accession>
<dbReference type="Proteomes" id="UP000444721">
    <property type="component" value="Unassembled WGS sequence"/>
</dbReference>